<dbReference type="Proteomes" id="UP000634229">
    <property type="component" value="Unassembled WGS sequence"/>
</dbReference>
<dbReference type="RefSeq" id="WP_201875436.1">
    <property type="nucleotide sequence ID" value="NZ_JAERRF010000008.1"/>
</dbReference>
<keyword evidence="3" id="KW-1185">Reference proteome</keyword>
<gene>
    <name evidence="2" type="ORF">JK363_15250</name>
</gene>
<keyword evidence="1" id="KW-0732">Signal</keyword>
<accession>A0ABS1NDM9</accession>
<evidence type="ECO:0000256" key="1">
    <source>
        <dbReference type="SAM" id="SignalP"/>
    </source>
</evidence>
<name>A0ABS1NDM9_9ACTN</name>
<organism evidence="2 3">
    <name type="scientific">Streptomyces coffeae</name>
    <dbReference type="NCBI Taxonomy" id="621382"/>
    <lineage>
        <taxon>Bacteria</taxon>
        <taxon>Bacillati</taxon>
        <taxon>Actinomycetota</taxon>
        <taxon>Actinomycetes</taxon>
        <taxon>Kitasatosporales</taxon>
        <taxon>Streptomycetaceae</taxon>
        <taxon>Streptomyces</taxon>
    </lineage>
</organism>
<evidence type="ECO:0008006" key="4">
    <source>
        <dbReference type="Google" id="ProtNLM"/>
    </source>
</evidence>
<evidence type="ECO:0000313" key="3">
    <source>
        <dbReference type="Proteomes" id="UP000634229"/>
    </source>
</evidence>
<comment type="caution">
    <text evidence="2">The sequence shown here is derived from an EMBL/GenBank/DDBJ whole genome shotgun (WGS) entry which is preliminary data.</text>
</comment>
<proteinExistence type="predicted"/>
<evidence type="ECO:0000313" key="2">
    <source>
        <dbReference type="EMBL" id="MBL1098005.1"/>
    </source>
</evidence>
<feature type="signal peptide" evidence="1">
    <location>
        <begin position="1"/>
        <end position="27"/>
    </location>
</feature>
<protein>
    <recommendedName>
        <fullName evidence="4">DUF320 domain-containing protein</fullName>
    </recommendedName>
</protein>
<feature type="chain" id="PRO_5047211035" description="DUF320 domain-containing protein" evidence="1">
    <location>
        <begin position="28"/>
        <end position="125"/>
    </location>
</feature>
<dbReference type="EMBL" id="JAERRF010000008">
    <property type="protein sequence ID" value="MBL1098005.1"/>
    <property type="molecule type" value="Genomic_DNA"/>
</dbReference>
<reference evidence="2 3" key="1">
    <citation type="submission" date="2021-01" db="EMBL/GenBank/DDBJ databases">
        <title>WGS of actinomycetes isolated from Thailand.</title>
        <authorList>
            <person name="Thawai C."/>
        </authorList>
    </citation>
    <scope>NUCLEOTIDE SEQUENCE [LARGE SCALE GENOMIC DNA]</scope>
    <source>
        <strain evidence="2 3">CA1R205</strain>
    </source>
</reference>
<sequence length="125" mass="12273">MNIGKTAALVTATAGAVMFGGGQAALADPVNQSNECDTATASTLPLSADGVEAGANCLNFAHIFGDPKSVTQKNHCDSSGPSNNANVVIVPIGDGSCSNIAIGNDSSKAAKARYGSSSTTATGAR</sequence>